<dbReference type="AlphaFoldDB" id="A0ABD1AL69"/>
<organism evidence="2 3">
    <name type="scientific">Cardamine amara subsp. amara</name>
    <dbReference type="NCBI Taxonomy" id="228776"/>
    <lineage>
        <taxon>Eukaryota</taxon>
        <taxon>Viridiplantae</taxon>
        <taxon>Streptophyta</taxon>
        <taxon>Embryophyta</taxon>
        <taxon>Tracheophyta</taxon>
        <taxon>Spermatophyta</taxon>
        <taxon>Magnoliopsida</taxon>
        <taxon>eudicotyledons</taxon>
        <taxon>Gunneridae</taxon>
        <taxon>Pentapetalae</taxon>
        <taxon>rosids</taxon>
        <taxon>malvids</taxon>
        <taxon>Brassicales</taxon>
        <taxon>Brassicaceae</taxon>
        <taxon>Cardamineae</taxon>
        <taxon>Cardamine</taxon>
    </lineage>
</organism>
<dbReference type="Gene3D" id="2.40.70.10">
    <property type="entry name" value="Acid Proteases"/>
    <property type="match status" value="1"/>
</dbReference>
<dbReference type="CDD" id="cd00303">
    <property type="entry name" value="retropepsin_like"/>
    <property type="match status" value="1"/>
</dbReference>
<proteinExistence type="predicted"/>
<feature type="compositionally biased region" description="Basic and acidic residues" evidence="1">
    <location>
        <begin position="43"/>
        <end position="60"/>
    </location>
</feature>
<feature type="region of interest" description="Disordered" evidence="1">
    <location>
        <begin position="25"/>
        <end position="96"/>
    </location>
</feature>
<dbReference type="PANTHER" id="PTHR33067:SF9">
    <property type="entry name" value="RNA-DIRECTED DNA POLYMERASE"/>
    <property type="match status" value="1"/>
</dbReference>
<sequence length="340" mass="38481">METHKQAKENSRNLENPIRTFMEVQEQPSNSKSLNAITLRSETAYKEPDYPINTREKEAEQTIPLEEENTEREDASREELVKDTPPPPPARVYQPKIPFPNATRILKKEKKQTKLGELIGQLTVKLPFIEACAMIPSLRKYMKSILATTLSLEDGVMKITKECSVIIQNRTPQKQGDPGRFVLPCTIGAETFERSLCDLGPSINLMPYSVAHRLGYLEFEPTKISLVFPDRSIVHPIGILFDIQVKIEECCIPTDFVVLDIEREPKDPLILGRPFLSTAGAIIDVSKGKIDLHLGNLVMKFDMNEALKLPTVHGDIFSIDKIDEANNEVYEEILLGKWKL</sequence>
<accession>A0ABD1AL69</accession>
<feature type="compositionally biased region" description="Basic and acidic residues" evidence="1">
    <location>
        <begin position="72"/>
        <end position="82"/>
    </location>
</feature>
<dbReference type="EMBL" id="JBANAX010000638">
    <property type="protein sequence ID" value="KAL1199606.1"/>
    <property type="molecule type" value="Genomic_DNA"/>
</dbReference>
<keyword evidence="3" id="KW-1185">Reference proteome</keyword>
<evidence type="ECO:0000256" key="1">
    <source>
        <dbReference type="SAM" id="MobiDB-lite"/>
    </source>
</evidence>
<dbReference type="Proteomes" id="UP001558713">
    <property type="component" value="Unassembled WGS sequence"/>
</dbReference>
<feature type="compositionally biased region" description="Polar residues" evidence="1">
    <location>
        <begin position="26"/>
        <end position="41"/>
    </location>
</feature>
<comment type="caution">
    <text evidence="2">The sequence shown here is derived from an EMBL/GenBank/DDBJ whole genome shotgun (WGS) entry which is preliminary data.</text>
</comment>
<evidence type="ECO:0008006" key="4">
    <source>
        <dbReference type="Google" id="ProtNLM"/>
    </source>
</evidence>
<evidence type="ECO:0000313" key="2">
    <source>
        <dbReference type="EMBL" id="KAL1199606.1"/>
    </source>
</evidence>
<dbReference type="PANTHER" id="PTHR33067">
    <property type="entry name" value="RNA-DIRECTED DNA POLYMERASE-RELATED"/>
    <property type="match status" value="1"/>
</dbReference>
<reference evidence="2 3" key="1">
    <citation type="submission" date="2024-04" db="EMBL/GenBank/DDBJ databases">
        <title>Genome assembly C_amara_ONT_v2.</title>
        <authorList>
            <person name="Yant L."/>
            <person name="Moore C."/>
            <person name="Slenker M."/>
        </authorList>
    </citation>
    <scope>NUCLEOTIDE SEQUENCE [LARGE SCALE GENOMIC DNA]</scope>
    <source>
        <tissue evidence="2">Leaf</tissue>
    </source>
</reference>
<dbReference type="InterPro" id="IPR021109">
    <property type="entry name" value="Peptidase_aspartic_dom_sf"/>
</dbReference>
<name>A0ABD1AL69_CARAN</name>
<protein>
    <recommendedName>
        <fullName evidence="4">Reverse transcriptase domain-containing protein</fullName>
    </recommendedName>
</protein>
<gene>
    <name evidence="2" type="ORF">V5N11_019371</name>
</gene>
<evidence type="ECO:0000313" key="3">
    <source>
        <dbReference type="Proteomes" id="UP001558713"/>
    </source>
</evidence>